<keyword evidence="4 6" id="KW-1133">Transmembrane helix</keyword>
<comment type="caution">
    <text evidence="8">The sequence shown here is derived from an EMBL/GenBank/DDBJ whole genome shotgun (WGS) entry which is preliminary data.</text>
</comment>
<organism evidence="8 9">
    <name type="scientific">Acorus calamus</name>
    <name type="common">Sweet flag</name>
    <dbReference type="NCBI Taxonomy" id="4465"/>
    <lineage>
        <taxon>Eukaryota</taxon>
        <taxon>Viridiplantae</taxon>
        <taxon>Streptophyta</taxon>
        <taxon>Embryophyta</taxon>
        <taxon>Tracheophyta</taxon>
        <taxon>Spermatophyta</taxon>
        <taxon>Magnoliopsida</taxon>
        <taxon>Liliopsida</taxon>
        <taxon>Acoraceae</taxon>
        <taxon>Acorus</taxon>
    </lineage>
</organism>
<dbReference type="PANTHER" id="PTHR15071:SF0">
    <property type="entry name" value="MANNOSE 6-PHOSPHATE RECEPTOR-LIKE PROTEIN 1"/>
    <property type="match status" value="1"/>
</dbReference>
<evidence type="ECO:0000256" key="1">
    <source>
        <dbReference type="ARBA" id="ARBA00004167"/>
    </source>
</evidence>
<reference evidence="8" key="1">
    <citation type="journal article" date="2023" name="Nat. Commun.">
        <title>Diploid and tetraploid genomes of Acorus and the evolution of monocots.</title>
        <authorList>
            <person name="Ma L."/>
            <person name="Liu K.W."/>
            <person name="Li Z."/>
            <person name="Hsiao Y.Y."/>
            <person name="Qi Y."/>
            <person name="Fu T."/>
            <person name="Tang G.D."/>
            <person name="Zhang D."/>
            <person name="Sun W.H."/>
            <person name="Liu D.K."/>
            <person name="Li Y."/>
            <person name="Chen G.Z."/>
            <person name="Liu X.D."/>
            <person name="Liao X.Y."/>
            <person name="Jiang Y.T."/>
            <person name="Yu X."/>
            <person name="Hao Y."/>
            <person name="Huang J."/>
            <person name="Zhao X.W."/>
            <person name="Ke S."/>
            <person name="Chen Y.Y."/>
            <person name="Wu W.L."/>
            <person name="Hsu J.L."/>
            <person name="Lin Y.F."/>
            <person name="Huang M.D."/>
            <person name="Li C.Y."/>
            <person name="Huang L."/>
            <person name="Wang Z.W."/>
            <person name="Zhao X."/>
            <person name="Zhong W.Y."/>
            <person name="Peng D.H."/>
            <person name="Ahmad S."/>
            <person name="Lan S."/>
            <person name="Zhang J.S."/>
            <person name="Tsai W.C."/>
            <person name="Van de Peer Y."/>
            <person name="Liu Z.J."/>
        </authorList>
    </citation>
    <scope>NUCLEOTIDE SEQUENCE</scope>
    <source>
        <strain evidence="8">CP</strain>
    </source>
</reference>
<evidence type="ECO:0000256" key="2">
    <source>
        <dbReference type="ARBA" id="ARBA00022692"/>
    </source>
</evidence>
<feature type="signal peptide" evidence="7">
    <location>
        <begin position="1"/>
        <end position="24"/>
    </location>
</feature>
<feature type="transmembrane region" description="Helical" evidence="6">
    <location>
        <begin position="244"/>
        <end position="263"/>
    </location>
</feature>
<keyword evidence="3 7" id="KW-0732">Signal</keyword>
<dbReference type="Proteomes" id="UP001180020">
    <property type="component" value="Unassembled WGS sequence"/>
</dbReference>
<keyword evidence="5 6" id="KW-0472">Membrane</keyword>
<sequence>MTKRCLTWALLIVSVFLCPETIRSASGSCDLSVIRGNSVYNFSLASPRPKYPHGALSEDGFYKLALNGTFLWFQLCDQMIFNHDPPRCVGCQGCGGPLHCGMKCNALVAEKIEGYYVCTTIGQQSTTNIAPIDEKDLHKGVVVKMSASNPTNKCSLSVSVFCDPSRTHGLHSIDKHGTCDYVTELWHPSGCANIISIHGKGLGWFGTLIITILCLFGGYLLAGSAYRYFFLGIRGLDVIPNMEFWLHLLQILQSFLWSLVGRWRRRSQDSQNPYRPVRR</sequence>
<comment type="subcellular location">
    <subcellularLocation>
        <location evidence="1">Membrane</location>
        <topology evidence="1">Single-pass membrane protein</topology>
    </subcellularLocation>
</comment>
<dbReference type="AlphaFoldDB" id="A0AAV9C4G5"/>
<evidence type="ECO:0000313" key="8">
    <source>
        <dbReference type="EMBL" id="KAK1283174.1"/>
    </source>
</evidence>
<protein>
    <recommendedName>
        <fullName evidence="10">Autophagy-related protein 27</fullName>
    </recommendedName>
</protein>
<dbReference type="EMBL" id="JAUJYO010000021">
    <property type="protein sequence ID" value="KAK1283174.1"/>
    <property type="molecule type" value="Genomic_DNA"/>
</dbReference>
<accession>A0AAV9C4G5</accession>
<keyword evidence="9" id="KW-1185">Reference proteome</keyword>
<evidence type="ECO:0000313" key="9">
    <source>
        <dbReference type="Proteomes" id="UP001180020"/>
    </source>
</evidence>
<evidence type="ECO:0000256" key="3">
    <source>
        <dbReference type="ARBA" id="ARBA00022729"/>
    </source>
</evidence>
<evidence type="ECO:0000256" key="6">
    <source>
        <dbReference type="SAM" id="Phobius"/>
    </source>
</evidence>
<evidence type="ECO:0000256" key="4">
    <source>
        <dbReference type="ARBA" id="ARBA00022989"/>
    </source>
</evidence>
<keyword evidence="2 6" id="KW-0812">Transmembrane</keyword>
<evidence type="ECO:0000256" key="7">
    <source>
        <dbReference type="SAM" id="SignalP"/>
    </source>
</evidence>
<dbReference type="Pfam" id="PF09451">
    <property type="entry name" value="ATG27"/>
    <property type="match status" value="1"/>
</dbReference>
<dbReference type="InterPro" id="IPR018939">
    <property type="entry name" value="Autophagy-rel_prot_27"/>
</dbReference>
<name>A0AAV9C4G5_ACOCL</name>
<evidence type="ECO:0000256" key="5">
    <source>
        <dbReference type="ARBA" id="ARBA00023136"/>
    </source>
</evidence>
<gene>
    <name evidence="8" type="ORF">QJS10_CPB21g01404</name>
</gene>
<feature type="transmembrane region" description="Helical" evidence="6">
    <location>
        <begin position="202"/>
        <end position="223"/>
    </location>
</feature>
<dbReference type="GO" id="GO:0000139">
    <property type="term" value="C:Golgi membrane"/>
    <property type="evidence" value="ECO:0007669"/>
    <property type="project" value="UniProtKB-SubCell"/>
</dbReference>
<feature type="chain" id="PRO_5044001275" description="Autophagy-related protein 27" evidence="7">
    <location>
        <begin position="25"/>
        <end position="279"/>
    </location>
</feature>
<evidence type="ECO:0008006" key="10">
    <source>
        <dbReference type="Google" id="ProtNLM"/>
    </source>
</evidence>
<reference evidence="8" key="2">
    <citation type="submission" date="2023-06" db="EMBL/GenBank/DDBJ databases">
        <authorList>
            <person name="Ma L."/>
            <person name="Liu K.-W."/>
            <person name="Li Z."/>
            <person name="Hsiao Y.-Y."/>
            <person name="Qi Y."/>
            <person name="Fu T."/>
            <person name="Tang G."/>
            <person name="Zhang D."/>
            <person name="Sun W.-H."/>
            <person name="Liu D.-K."/>
            <person name="Li Y."/>
            <person name="Chen G.-Z."/>
            <person name="Liu X.-D."/>
            <person name="Liao X.-Y."/>
            <person name="Jiang Y.-T."/>
            <person name="Yu X."/>
            <person name="Hao Y."/>
            <person name="Huang J."/>
            <person name="Zhao X.-W."/>
            <person name="Ke S."/>
            <person name="Chen Y.-Y."/>
            <person name="Wu W.-L."/>
            <person name="Hsu J.-L."/>
            <person name="Lin Y.-F."/>
            <person name="Huang M.-D."/>
            <person name="Li C.-Y."/>
            <person name="Huang L."/>
            <person name="Wang Z.-W."/>
            <person name="Zhao X."/>
            <person name="Zhong W.-Y."/>
            <person name="Peng D.-H."/>
            <person name="Ahmad S."/>
            <person name="Lan S."/>
            <person name="Zhang J.-S."/>
            <person name="Tsai W.-C."/>
            <person name="Van De Peer Y."/>
            <person name="Liu Z.-J."/>
        </authorList>
    </citation>
    <scope>NUCLEOTIDE SEQUENCE</scope>
    <source>
        <strain evidence="8">CP</strain>
        <tissue evidence="8">Leaves</tissue>
    </source>
</reference>
<dbReference type="PANTHER" id="PTHR15071">
    <property type="entry name" value="MANNOSE-6-PHOSPHATE RECEPTOR FAMILY MEMBER"/>
    <property type="match status" value="1"/>
</dbReference>
<proteinExistence type="predicted"/>